<sequence length="229" mass="24831">MSDEATLESLRLADSFLPVGTDSVSYALEQFVAADSVADADDLRTHGETVLRRQHGQADLVALRAAHDAATEGDLAAVERADRRLTAVTLPAEFRESSERTGNRLLALQRELREEDLLEAYGEAVDAGEAPGNYAVALGAVTALADVPVREACLLACHEFATAQLAAAQRLLRLGHTDVQRVLDDLRPAMVDAVEESADRSLDDMTPFAPLVDVRSAEHERAERRLFLS</sequence>
<gene>
    <name evidence="3" type="ORF">ACFQMA_12405</name>
</gene>
<reference evidence="3 4" key="1">
    <citation type="journal article" date="2019" name="Int. J. Syst. Evol. Microbiol.">
        <title>The Global Catalogue of Microorganisms (GCM) 10K type strain sequencing project: providing services to taxonomists for standard genome sequencing and annotation.</title>
        <authorList>
            <consortium name="The Broad Institute Genomics Platform"/>
            <consortium name="The Broad Institute Genome Sequencing Center for Infectious Disease"/>
            <person name="Wu L."/>
            <person name="Ma J."/>
        </authorList>
    </citation>
    <scope>NUCLEOTIDE SEQUENCE [LARGE SCALE GENOMIC DNA]</scope>
    <source>
        <strain evidence="3 4">XZYJT29</strain>
    </source>
</reference>
<dbReference type="HAMAP" id="MF_01385">
    <property type="entry name" value="UreF"/>
    <property type="match status" value="1"/>
</dbReference>
<name>A0ABD5Y414_9EURY</name>
<dbReference type="Proteomes" id="UP001596432">
    <property type="component" value="Unassembled WGS sequence"/>
</dbReference>
<keyword evidence="1" id="KW-0996">Nickel insertion</keyword>
<dbReference type="RefSeq" id="WP_274321720.1">
    <property type="nucleotide sequence ID" value="NZ_CP118158.1"/>
</dbReference>
<dbReference type="PANTHER" id="PTHR33620:SF1">
    <property type="entry name" value="UREASE ACCESSORY PROTEIN F"/>
    <property type="match status" value="1"/>
</dbReference>
<dbReference type="AlphaFoldDB" id="A0ABD5Y414"/>
<evidence type="ECO:0000313" key="4">
    <source>
        <dbReference type="Proteomes" id="UP001596432"/>
    </source>
</evidence>
<dbReference type="GeneID" id="78820921"/>
<keyword evidence="2" id="KW-0143">Chaperone</keyword>
<dbReference type="InterPro" id="IPR038277">
    <property type="entry name" value="UreF_sf"/>
</dbReference>
<organism evidence="3 4">
    <name type="scientific">Halosimplex aquaticum</name>
    <dbReference type="NCBI Taxonomy" id="3026162"/>
    <lineage>
        <taxon>Archaea</taxon>
        <taxon>Methanobacteriati</taxon>
        <taxon>Methanobacteriota</taxon>
        <taxon>Stenosarchaea group</taxon>
        <taxon>Halobacteria</taxon>
        <taxon>Halobacteriales</taxon>
        <taxon>Haloarculaceae</taxon>
        <taxon>Halosimplex</taxon>
    </lineage>
</organism>
<comment type="caution">
    <text evidence="3">The sequence shown here is derived from an EMBL/GenBank/DDBJ whole genome shotgun (WGS) entry which is preliminary data.</text>
</comment>
<proteinExistence type="inferred from homology"/>
<accession>A0ABD5Y414</accession>
<evidence type="ECO:0000313" key="3">
    <source>
        <dbReference type="EMBL" id="MFC7140623.1"/>
    </source>
</evidence>
<dbReference type="PIRSF" id="PIRSF009467">
    <property type="entry name" value="Ureas_acces_UreF"/>
    <property type="match status" value="1"/>
</dbReference>
<dbReference type="PANTHER" id="PTHR33620">
    <property type="entry name" value="UREASE ACCESSORY PROTEIN F"/>
    <property type="match status" value="1"/>
</dbReference>
<evidence type="ECO:0000256" key="2">
    <source>
        <dbReference type="ARBA" id="ARBA00023186"/>
    </source>
</evidence>
<dbReference type="InterPro" id="IPR002639">
    <property type="entry name" value="UreF"/>
</dbReference>
<keyword evidence="4" id="KW-1185">Reference proteome</keyword>
<evidence type="ECO:0000256" key="1">
    <source>
        <dbReference type="ARBA" id="ARBA00022988"/>
    </source>
</evidence>
<dbReference type="Gene3D" id="1.10.4190.10">
    <property type="entry name" value="Urease accessory protein UreF"/>
    <property type="match status" value="1"/>
</dbReference>
<dbReference type="EMBL" id="JBHTAS010000001">
    <property type="protein sequence ID" value="MFC7140623.1"/>
    <property type="molecule type" value="Genomic_DNA"/>
</dbReference>
<protein>
    <submittedName>
        <fullName evidence="3">Urease accessory protein UreF</fullName>
    </submittedName>
</protein>
<dbReference type="Pfam" id="PF01730">
    <property type="entry name" value="UreF"/>
    <property type="match status" value="1"/>
</dbReference>